<proteinExistence type="predicted"/>
<accession>A0ABP8W4P2</accession>
<reference evidence="3" key="1">
    <citation type="journal article" date="2019" name="Int. J. Syst. Evol. Microbiol.">
        <title>The Global Catalogue of Microorganisms (GCM) 10K type strain sequencing project: providing services to taxonomists for standard genome sequencing and annotation.</title>
        <authorList>
            <consortium name="The Broad Institute Genomics Platform"/>
            <consortium name="The Broad Institute Genome Sequencing Center for Infectious Disease"/>
            <person name="Wu L."/>
            <person name="Ma J."/>
        </authorList>
    </citation>
    <scope>NUCLEOTIDE SEQUENCE [LARGE SCALE GENOMIC DNA]</scope>
    <source>
        <strain evidence="3">JCM 18127</strain>
    </source>
</reference>
<organism evidence="2 3">
    <name type="scientific">Nocardioides nanhaiensis</name>
    <dbReference type="NCBI Taxonomy" id="1476871"/>
    <lineage>
        <taxon>Bacteria</taxon>
        <taxon>Bacillati</taxon>
        <taxon>Actinomycetota</taxon>
        <taxon>Actinomycetes</taxon>
        <taxon>Propionibacteriales</taxon>
        <taxon>Nocardioidaceae</taxon>
        <taxon>Nocardioides</taxon>
    </lineage>
</organism>
<evidence type="ECO:0000313" key="2">
    <source>
        <dbReference type="EMBL" id="GAA4680340.1"/>
    </source>
</evidence>
<dbReference type="RefSeq" id="WP_345264700.1">
    <property type="nucleotide sequence ID" value="NZ_BAABIM010000002.1"/>
</dbReference>
<dbReference type="EMBL" id="BAABIM010000002">
    <property type="protein sequence ID" value="GAA4680340.1"/>
    <property type="molecule type" value="Genomic_DNA"/>
</dbReference>
<gene>
    <name evidence="2" type="ORF">GCM10023226_16900</name>
</gene>
<name>A0ABP8W4P2_9ACTN</name>
<protein>
    <submittedName>
        <fullName evidence="2">Uncharacterized protein</fullName>
    </submittedName>
</protein>
<evidence type="ECO:0000256" key="1">
    <source>
        <dbReference type="SAM" id="MobiDB-lite"/>
    </source>
</evidence>
<dbReference type="Proteomes" id="UP001500621">
    <property type="component" value="Unassembled WGS sequence"/>
</dbReference>
<sequence>MSDDATDLLAAVTAERYAADGWWTRRAQEPAVDPDNDLATARRRRDLLAAVSTPRLPKPHTSPASSTA</sequence>
<evidence type="ECO:0000313" key="3">
    <source>
        <dbReference type="Proteomes" id="UP001500621"/>
    </source>
</evidence>
<comment type="caution">
    <text evidence="2">The sequence shown here is derived from an EMBL/GenBank/DDBJ whole genome shotgun (WGS) entry which is preliminary data.</text>
</comment>
<feature type="region of interest" description="Disordered" evidence="1">
    <location>
        <begin position="46"/>
        <end position="68"/>
    </location>
</feature>
<keyword evidence="3" id="KW-1185">Reference proteome</keyword>